<dbReference type="Pfam" id="PF00149">
    <property type="entry name" value="Metallophos"/>
    <property type="match status" value="1"/>
</dbReference>
<dbReference type="PANTHER" id="PTHR31302">
    <property type="entry name" value="TRANSMEMBRANE PROTEIN WITH METALLOPHOSPHOESTERASE DOMAIN-RELATED"/>
    <property type="match status" value="1"/>
</dbReference>
<evidence type="ECO:0000313" key="4">
    <source>
        <dbReference type="EMBL" id="MVZ97906.1"/>
    </source>
</evidence>
<evidence type="ECO:0000256" key="1">
    <source>
        <dbReference type="SAM" id="MobiDB-lite"/>
    </source>
</evidence>
<dbReference type="Proteomes" id="UP000471147">
    <property type="component" value="Unassembled WGS sequence"/>
</dbReference>
<dbReference type="InterPro" id="IPR045533">
    <property type="entry name" value="GAAD"/>
</dbReference>
<dbReference type="AlphaFoldDB" id="A0A6I4M0X7"/>
<feature type="compositionally biased region" description="Polar residues" evidence="1">
    <location>
        <begin position="361"/>
        <end position="386"/>
    </location>
</feature>
<evidence type="ECO:0000313" key="5">
    <source>
        <dbReference type="Proteomes" id="UP000471147"/>
    </source>
</evidence>
<dbReference type="Gene3D" id="3.60.21.10">
    <property type="match status" value="1"/>
</dbReference>
<dbReference type="OrthoDB" id="651281at2"/>
<accession>A0A6I4M0X7</accession>
<reference evidence="4 5" key="1">
    <citation type="submission" date="2019-01" db="EMBL/GenBank/DDBJ databases">
        <title>Sphingorhabdus lacus sp.nov., isolated from an oligotrophic freshwater lake.</title>
        <authorList>
            <person name="Park M."/>
        </authorList>
    </citation>
    <scope>NUCLEOTIDE SEQUENCE [LARGE SCALE GENOMIC DNA]</scope>
    <source>
        <strain evidence="4 5">IMCC26285</strain>
    </source>
</reference>
<dbReference type="InterPro" id="IPR029052">
    <property type="entry name" value="Metallo-depent_PP-like"/>
</dbReference>
<feature type="domain" description="Calcineurin-like phosphoesterase" evidence="2">
    <location>
        <begin position="31"/>
        <end position="269"/>
    </location>
</feature>
<dbReference type="EMBL" id="SDWJ01000002">
    <property type="protein sequence ID" value="MVZ97906.1"/>
    <property type="molecule type" value="Genomic_DNA"/>
</dbReference>
<organism evidence="4 5">
    <name type="scientific">Sphingorhabdus profundilacus</name>
    <dbReference type="NCBI Taxonomy" id="2509718"/>
    <lineage>
        <taxon>Bacteria</taxon>
        <taxon>Pseudomonadati</taxon>
        <taxon>Pseudomonadota</taxon>
        <taxon>Alphaproteobacteria</taxon>
        <taxon>Sphingomonadales</taxon>
        <taxon>Sphingomonadaceae</taxon>
        <taxon>Sphingorhabdus</taxon>
    </lineage>
</organism>
<dbReference type="GO" id="GO:0016787">
    <property type="term" value="F:hydrolase activity"/>
    <property type="evidence" value="ECO:0007669"/>
    <property type="project" value="InterPro"/>
</dbReference>
<dbReference type="InterPro" id="IPR051158">
    <property type="entry name" value="Metallophosphoesterase_sf"/>
</dbReference>
<sequence>MTLVISGGLSNYCGAQFQSSTEICQMSLILVHLSDIHFGQERANKLVEVHKDARERLLDDVRKFGADIAPKRISGVLVTGDIAYGGKPNEYEDAGQWLDRLTQIIGCSRSDVQVVPGNHDIDWDEISASVAYLLKEIEIHGEDKLDEFLNTTNDREILYRRFNSYERFADAYNCPLDKGGGGAGDRVVELAPGRRLRFTGLNSALTCAKVDTQGKLVLGERQRVLQRNSGEELVVLSHHPMSWMIDGEDANGYIRARARVLVTGHEHKPSARVEHVLDDADLLTIEAGATTPPGSDDEFTYAYNLLEFAWEEKEDALAVTVHSRCWSETRKEFVEDVARAESETGYYVLASPRYKEAPQVQVKQTATASETNEPPVIQQESSNGENGSDLMPAEYPDIILRFFKDLVPSERLRLLVEVGAVPENWNDKLSHGIEKALIDRAVQSGRAADIRAKLDELIAEKNKEG</sequence>
<name>A0A6I4M0X7_9SPHN</name>
<protein>
    <submittedName>
        <fullName evidence="4">Uncharacterized protein</fullName>
    </submittedName>
</protein>
<keyword evidence="5" id="KW-1185">Reference proteome</keyword>
<dbReference type="PANTHER" id="PTHR31302:SF0">
    <property type="entry name" value="TRANSMEMBRANE PROTEIN WITH METALLOPHOSPHOESTERASE DOMAIN"/>
    <property type="match status" value="1"/>
</dbReference>
<dbReference type="SUPFAM" id="SSF56300">
    <property type="entry name" value="Metallo-dependent phosphatases"/>
    <property type="match status" value="1"/>
</dbReference>
<comment type="caution">
    <text evidence="4">The sequence shown here is derived from an EMBL/GenBank/DDBJ whole genome shotgun (WGS) entry which is preliminary data.</text>
</comment>
<dbReference type="Pfam" id="PF19976">
    <property type="entry name" value="GAAD"/>
    <property type="match status" value="1"/>
</dbReference>
<gene>
    <name evidence="4" type="ORF">EUU23_09325</name>
</gene>
<dbReference type="InterPro" id="IPR004843">
    <property type="entry name" value="Calcineurin-like_PHP"/>
</dbReference>
<feature type="region of interest" description="Disordered" evidence="1">
    <location>
        <begin position="359"/>
        <end position="390"/>
    </location>
</feature>
<feature type="domain" description="GTPase-associated adaptor" evidence="3">
    <location>
        <begin position="395"/>
        <end position="455"/>
    </location>
</feature>
<evidence type="ECO:0000259" key="2">
    <source>
        <dbReference type="Pfam" id="PF00149"/>
    </source>
</evidence>
<proteinExistence type="predicted"/>
<evidence type="ECO:0000259" key="3">
    <source>
        <dbReference type="Pfam" id="PF19976"/>
    </source>
</evidence>